<sequence length="231" mass="27134">MSPSINQIKLKNVPEKLTISLIEAVKKRPIIYDRFVTKNPLLLQSAWDDILVEVGEDNLEEVKKRWKNLKECYVKYKKSQRVMTPYNKGYRNWRWAKYIKFLDPHIVASVGKIQEVDGIYDEEYYLEDEFFDDSTASTDPIQDERTILTINGGVPIQEETKTFTPSSKVSRHPISLNRFSGERHHDDVHLLFLSYEETFRHLPRRTQVSLKLELAKLFSIAELEAISEKQE</sequence>
<dbReference type="GO" id="GO:0005634">
    <property type="term" value="C:nucleus"/>
    <property type="evidence" value="ECO:0007669"/>
    <property type="project" value="TreeGrafter"/>
</dbReference>
<dbReference type="PROSITE" id="PS51029">
    <property type="entry name" value="MADF"/>
    <property type="match status" value="1"/>
</dbReference>
<dbReference type="EMBL" id="FZQP02005266">
    <property type="protein sequence ID" value="VVD01268.1"/>
    <property type="molecule type" value="Genomic_DNA"/>
</dbReference>
<dbReference type="SMART" id="SM00595">
    <property type="entry name" value="MADF"/>
    <property type="match status" value="1"/>
</dbReference>
<name>A0A5E4QWC9_9NEOP</name>
<proteinExistence type="predicted"/>
<dbReference type="Pfam" id="PF10545">
    <property type="entry name" value="MADF_DNA_bdg"/>
    <property type="match status" value="1"/>
</dbReference>
<feature type="domain" description="MADF" evidence="1">
    <location>
        <begin position="20"/>
        <end position="107"/>
    </location>
</feature>
<dbReference type="PANTHER" id="PTHR12243">
    <property type="entry name" value="MADF DOMAIN TRANSCRIPTION FACTOR"/>
    <property type="match status" value="1"/>
</dbReference>
<protein>
    <recommendedName>
        <fullName evidence="1">MADF domain-containing protein</fullName>
    </recommendedName>
</protein>
<evidence type="ECO:0000313" key="3">
    <source>
        <dbReference type="Proteomes" id="UP000324832"/>
    </source>
</evidence>
<dbReference type="GO" id="GO:0006357">
    <property type="term" value="P:regulation of transcription by RNA polymerase II"/>
    <property type="evidence" value="ECO:0007669"/>
    <property type="project" value="TreeGrafter"/>
</dbReference>
<dbReference type="Proteomes" id="UP000324832">
    <property type="component" value="Unassembled WGS sequence"/>
</dbReference>
<keyword evidence="3" id="KW-1185">Reference proteome</keyword>
<dbReference type="InterPro" id="IPR039353">
    <property type="entry name" value="TF_Adf1"/>
</dbReference>
<dbReference type="PANTHER" id="PTHR12243:SF67">
    <property type="entry name" value="COREPRESSOR OF PANGOLIN, ISOFORM A-RELATED"/>
    <property type="match status" value="1"/>
</dbReference>
<gene>
    <name evidence="2" type="ORF">LSINAPIS_LOCUS11726</name>
</gene>
<dbReference type="GO" id="GO:0005667">
    <property type="term" value="C:transcription regulator complex"/>
    <property type="evidence" value="ECO:0007669"/>
    <property type="project" value="TreeGrafter"/>
</dbReference>
<dbReference type="InterPro" id="IPR006578">
    <property type="entry name" value="MADF-dom"/>
</dbReference>
<dbReference type="AlphaFoldDB" id="A0A5E4QWC9"/>
<accession>A0A5E4QWC9</accession>
<evidence type="ECO:0000259" key="1">
    <source>
        <dbReference type="PROSITE" id="PS51029"/>
    </source>
</evidence>
<dbReference type="OrthoDB" id="6081971at2759"/>
<organism evidence="2 3">
    <name type="scientific">Leptidea sinapis</name>
    <dbReference type="NCBI Taxonomy" id="189913"/>
    <lineage>
        <taxon>Eukaryota</taxon>
        <taxon>Metazoa</taxon>
        <taxon>Ecdysozoa</taxon>
        <taxon>Arthropoda</taxon>
        <taxon>Hexapoda</taxon>
        <taxon>Insecta</taxon>
        <taxon>Pterygota</taxon>
        <taxon>Neoptera</taxon>
        <taxon>Endopterygota</taxon>
        <taxon>Lepidoptera</taxon>
        <taxon>Glossata</taxon>
        <taxon>Ditrysia</taxon>
        <taxon>Papilionoidea</taxon>
        <taxon>Pieridae</taxon>
        <taxon>Dismorphiinae</taxon>
        <taxon>Leptidea</taxon>
    </lineage>
</organism>
<reference evidence="2 3" key="1">
    <citation type="submission" date="2017-07" db="EMBL/GenBank/DDBJ databases">
        <authorList>
            <person name="Talla V."/>
            <person name="Backstrom N."/>
        </authorList>
    </citation>
    <scope>NUCLEOTIDE SEQUENCE [LARGE SCALE GENOMIC DNA]</scope>
</reference>
<evidence type="ECO:0000313" key="2">
    <source>
        <dbReference type="EMBL" id="VVD01268.1"/>
    </source>
</evidence>